<feature type="compositionally biased region" description="Polar residues" evidence="9">
    <location>
        <begin position="819"/>
        <end position="842"/>
    </location>
</feature>
<feature type="region of interest" description="Disordered" evidence="9">
    <location>
        <begin position="1"/>
        <end position="120"/>
    </location>
</feature>
<keyword evidence="12" id="KW-1185">Reference proteome</keyword>
<dbReference type="AlphaFoldDB" id="A0A9P3GG43"/>
<feature type="compositionally biased region" description="Low complexity" evidence="9">
    <location>
        <begin position="888"/>
        <end position="897"/>
    </location>
</feature>
<evidence type="ECO:0000256" key="5">
    <source>
        <dbReference type="ARBA" id="ARBA00022777"/>
    </source>
</evidence>
<feature type="region of interest" description="Disordered" evidence="9">
    <location>
        <begin position="742"/>
        <end position="792"/>
    </location>
</feature>
<feature type="compositionally biased region" description="Polar residues" evidence="9">
    <location>
        <begin position="40"/>
        <end position="59"/>
    </location>
</feature>
<accession>A0A9P3GG43</accession>
<dbReference type="InterPro" id="IPR011009">
    <property type="entry name" value="Kinase-like_dom_sf"/>
</dbReference>
<evidence type="ECO:0000313" key="11">
    <source>
        <dbReference type="EMBL" id="GJE95002.1"/>
    </source>
</evidence>
<evidence type="ECO:0000256" key="4">
    <source>
        <dbReference type="ARBA" id="ARBA00022741"/>
    </source>
</evidence>
<comment type="catalytic activity">
    <reaction evidence="8">
        <text>L-seryl-[protein] + ATP = O-phospho-L-seryl-[protein] + ADP + H(+)</text>
        <dbReference type="Rhea" id="RHEA:17989"/>
        <dbReference type="Rhea" id="RHEA-COMP:9863"/>
        <dbReference type="Rhea" id="RHEA-COMP:11604"/>
        <dbReference type="ChEBI" id="CHEBI:15378"/>
        <dbReference type="ChEBI" id="CHEBI:29999"/>
        <dbReference type="ChEBI" id="CHEBI:30616"/>
        <dbReference type="ChEBI" id="CHEBI:83421"/>
        <dbReference type="ChEBI" id="CHEBI:456216"/>
        <dbReference type="EC" id="2.7.11.1"/>
    </reaction>
</comment>
<evidence type="ECO:0000256" key="6">
    <source>
        <dbReference type="ARBA" id="ARBA00022840"/>
    </source>
</evidence>
<evidence type="ECO:0000256" key="8">
    <source>
        <dbReference type="ARBA" id="ARBA00048679"/>
    </source>
</evidence>
<keyword evidence="3" id="KW-0808">Transferase</keyword>
<feature type="region of interest" description="Disordered" evidence="9">
    <location>
        <begin position="394"/>
        <end position="442"/>
    </location>
</feature>
<keyword evidence="4" id="KW-0547">Nucleotide-binding</keyword>
<dbReference type="PANTHER" id="PTHR24343:SF449">
    <property type="entry name" value="SERINE_THREONINE PROTEIN KINASE"/>
    <property type="match status" value="1"/>
</dbReference>
<dbReference type="InterPro" id="IPR008271">
    <property type="entry name" value="Ser/Thr_kinase_AS"/>
</dbReference>
<dbReference type="GO" id="GO:0004674">
    <property type="term" value="F:protein serine/threonine kinase activity"/>
    <property type="evidence" value="ECO:0007669"/>
    <property type="project" value="UniProtKB-KW"/>
</dbReference>
<dbReference type="SUPFAM" id="SSF56112">
    <property type="entry name" value="Protein kinase-like (PK-like)"/>
    <property type="match status" value="1"/>
</dbReference>
<dbReference type="EMBL" id="BPQB01000045">
    <property type="protein sequence ID" value="GJE95002.1"/>
    <property type="molecule type" value="Genomic_DNA"/>
</dbReference>
<gene>
    <name evidence="11" type="ORF">PsYK624_111800</name>
</gene>
<feature type="compositionally biased region" description="Low complexity" evidence="9">
    <location>
        <begin position="867"/>
        <end position="877"/>
    </location>
</feature>
<feature type="domain" description="Protein kinase" evidence="10">
    <location>
        <begin position="253"/>
        <end position="643"/>
    </location>
</feature>
<feature type="compositionally biased region" description="Low complexity" evidence="9">
    <location>
        <begin position="394"/>
        <end position="428"/>
    </location>
</feature>
<feature type="compositionally biased region" description="Basic residues" evidence="9">
    <location>
        <begin position="769"/>
        <end position="780"/>
    </location>
</feature>
<comment type="caution">
    <text evidence="11">The sequence shown here is derived from an EMBL/GenBank/DDBJ whole genome shotgun (WGS) entry which is preliminary data.</text>
</comment>
<dbReference type="Proteomes" id="UP000703269">
    <property type="component" value="Unassembled WGS sequence"/>
</dbReference>
<evidence type="ECO:0000256" key="9">
    <source>
        <dbReference type="SAM" id="MobiDB-lite"/>
    </source>
</evidence>
<dbReference type="Gene3D" id="3.30.200.20">
    <property type="entry name" value="Phosphorylase Kinase, domain 1"/>
    <property type="match status" value="1"/>
</dbReference>
<feature type="compositionally biased region" description="Low complexity" evidence="9">
    <location>
        <begin position="910"/>
        <end position="945"/>
    </location>
</feature>
<feature type="region of interest" description="Disordered" evidence="9">
    <location>
        <begin position="814"/>
        <end position="1191"/>
    </location>
</feature>
<feature type="compositionally biased region" description="Low complexity" evidence="9">
    <location>
        <begin position="8"/>
        <end position="17"/>
    </location>
</feature>
<sequence>MLQYSVQLPPLSLSSSKPKARKAMPAAVPQPPSTDVSHDPTPTMTKRTGTVRSRPTLSSGPAFGHSIPLAISTAFPPPPPTSQAGGRLSPSSPSPSVPSSSLSSPSLPPTPSLGSAFPFPQQIHHASPRLASAQLAKLTTRSPFVPNASLPSAPVPVPGTRSPRSSKAPLPYPSMPSPGLPSPSLAQSTFSATNSYYGRTASGASSTRSSFSSTAIDVLAPGDVLGEGLELLGEVARRVPIGESKEEVLANAFEVVRRLGAGSYAVVYLVREVLRMGDCEEEDMGCESDGADLDMSMDGHDRDVACVRKEKRGPVYGKEYAVKLLSKANLDEEALSAQMLEATIHQSLPPHPNIVTLHRTLETQSYLLLLLEFVPGEDLFYFLEQARDHYDPSSPCLPAAPLSPSTPAGGLPSTSPSDSDCSMSSESTARTPPTPSLLATMSPSKLLSRTRLKLIASMFKQMCDAVATCHEGGVYHRDIKPENFIVTDGVLELRAQGPGGKEEIRKERRVVVKLTDFGLSTTDMHSADMDCGSAPYMSYECRNNSHPTYMPRAADVWSLGIVLINMLYHYNPWTDTTDGVCPSFTLFQQSPVSFFTTRFTGMTQPVAEFLATKVFCTLPDPMDDSPRISAKEFGQWIQGLPDLLAPPLRPGSGHSHSRSASFSVNLAEVPGHRLASIPHSRRPSLRSAGGSRTPSVLAAGQRASFVAANISRQPSLLAFSESEHELHDARVNVGLGLGALPPLPDHEVEEDANEDELIDEANSRSASTNKRRKRGARKGKKETAAAAQAAPVLPTDDTLTTLASASQALARELSKTAKRTSGSTLSVPLGSSTTVNSDVQTQPAPPPAPVPVIVKKPSKWKLGFGKSSSNSGSNSSSLANVKEEQDASKASTASKAANLIMGLNAPPPSAQSKAAAPQGNGSLHPYSHAGPSAPSASSASFVSHATSRHAPASANSSVVSLDDPAWNRGRRQRGPANGTGERDVGMWGMSTQRGVSPSSASQLSVVSASTASTNWRSSIASTSSAATSTSAFTRYSNGSVRSVATAATSVSNTSWRSAGGKSVASNASATSAASTASSRRDPRLPPNVKMVLGEPWELSELPRQMYPDPEKVQFSSPPGRKRAQKPKNSNLDTISERPGPYAGLQTQQHPPATQAPVRMDASTSTSDLSRTAGDVDAEDPSSPRKVQKGQINALAKMLSALRR</sequence>
<feature type="region of interest" description="Disordered" evidence="9">
    <location>
        <begin position="673"/>
        <end position="694"/>
    </location>
</feature>
<dbReference type="PROSITE" id="PS00108">
    <property type="entry name" value="PROTEIN_KINASE_ST"/>
    <property type="match status" value="1"/>
</dbReference>
<proteinExistence type="predicted"/>
<evidence type="ECO:0000256" key="2">
    <source>
        <dbReference type="ARBA" id="ARBA00022527"/>
    </source>
</evidence>
<organism evidence="11 12">
    <name type="scientific">Phanerochaete sordida</name>
    <dbReference type="NCBI Taxonomy" id="48140"/>
    <lineage>
        <taxon>Eukaryota</taxon>
        <taxon>Fungi</taxon>
        <taxon>Dikarya</taxon>
        <taxon>Basidiomycota</taxon>
        <taxon>Agaricomycotina</taxon>
        <taxon>Agaricomycetes</taxon>
        <taxon>Polyporales</taxon>
        <taxon>Phanerochaetaceae</taxon>
        <taxon>Phanerochaete</taxon>
    </lineage>
</organism>
<evidence type="ECO:0000313" key="12">
    <source>
        <dbReference type="Proteomes" id="UP000703269"/>
    </source>
</evidence>
<feature type="compositionally biased region" description="Pro residues" evidence="9">
    <location>
        <begin position="170"/>
        <end position="181"/>
    </location>
</feature>
<keyword evidence="2" id="KW-0723">Serine/threonine-protein kinase</keyword>
<feature type="region of interest" description="Disordered" evidence="9">
    <location>
        <begin position="145"/>
        <end position="186"/>
    </location>
</feature>
<feature type="compositionally biased region" description="Low complexity" evidence="9">
    <location>
        <begin position="1145"/>
        <end position="1156"/>
    </location>
</feature>
<dbReference type="PANTHER" id="PTHR24343">
    <property type="entry name" value="SERINE/THREONINE KINASE"/>
    <property type="match status" value="1"/>
</dbReference>
<feature type="compositionally biased region" description="Low complexity" evidence="9">
    <location>
        <begin position="995"/>
        <end position="1033"/>
    </location>
</feature>
<evidence type="ECO:0000256" key="1">
    <source>
        <dbReference type="ARBA" id="ARBA00012513"/>
    </source>
</evidence>
<dbReference type="InterPro" id="IPR000719">
    <property type="entry name" value="Prot_kinase_dom"/>
</dbReference>
<dbReference type="SMART" id="SM00220">
    <property type="entry name" value="S_TKc"/>
    <property type="match status" value="1"/>
</dbReference>
<dbReference type="PROSITE" id="PS50011">
    <property type="entry name" value="PROTEIN_KINASE_DOM"/>
    <property type="match status" value="1"/>
</dbReference>
<reference evidence="11 12" key="1">
    <citation type="submission" date="2021-08" db="EMBL/GenBank/DDBJ databases">
        <title>Draft Genome Sequence of Phanerochaete sordida strain YK-624.</title>
        <authorList>
            <person name="Mori T."/>
            <person name="Dohra H."/>
            <person name="Suzuki T."/>
            <person name="Kawagishi H."/>
            <person name="Hirai H."/>
        </authorList>
    </citation>
    <scope>NUCLEOTIDE SEQUENCE [LARGE SCALE GENOMIC DNA]</scope>
    <source>
        <strain evidence="11 12">YK-624</strain>
    </source>
</reference>
<feature type="compositionally biased region" description="Polar residues" evidence="9">
    <location>
        <begin position="1034"/>
        <end position="1056"/>
    </location>
</feature>
<protein>
    <recommendedName>
        <fullName evidence="1">non-specific serine/threonine protein kinase</fullName>
        <ecNumber evidence="1">2.7.11.1</ecNumber>
    </recommendedName>
</protein>
<evidence type="ECO:0000256" key="3">
    <source>
        <dbReference type="ARBA" id="ARBA00022679"/>
    </source>
</evidence>
<dbReference type="GO" id="GO:0005524">
    <property type="term" value="F:ATP binding"/>
    <property type="evidence" value="ECO:0007669"/>
    <property type="project" value="UniProtKB-KW"/>
</dbReference>
<dbReference type="GO" id="GO:0005737">
    <property type="term" value="C:cytoplasm"/>
    <property type="evidence" value="ECO:0007669"/>
    <property type="project" value="TreeGrafter"/>
</dbReference>
<keyword evidence="5" id="KW-0418">Kinase</keyword>
<dbReference type="OrthoDB" id="541276at2759"/>
<name>A0A9P3GG43_9APHY</name>
<feature type="compositionally biased region" description="Low complexity" evidence="9">
    <location>
        <begin position="1064"/>
        <end position="1077"/>
    </location>
</feature>
<dbReference type="Gene3D" id="1.10.510.10">
    <property type="entry name" value="Transferase(Phosphotransferase) domain 1"/>
    <property type="match status" value="1"/>
</dbReference>
<dbReference type="GO" id="GO:0005634">
    <property type="term" value="C:nucleus"/>
    <property type="evidence" value="ECO:0007669"/>
    <property type="project" value="TreeGrafter"/>
</dbReference>
<evidence type="ECO:0000259" key="10">
    <source>
        <dbReference type="PROSITE" id="PS50011"/>
    </source>
</evidence>
<comment type="catalytic activity">
    <reaction evidence="7">
        <text>L-threonyl-[protein] + ATP = O-phospho-L-threonyl-[protein] + ADP + H(+)</text>
        <dbReference type="Rhea" id="RHEA:46608"/>
        <dbReference type="Rhea" id="RHEA-COMP:11060"/>
        <dbReference type="Rhea" id="RHEA-COMP:11605"/>
        <dbReference type="ChEBI" id="CHEBI:15378"/>
        <dbReference type="ChEBI" id="CHEBI:30013"/>
        <dbReference type="ChEBI" id="CHEBI:30616"/>
        <dbReference type="ChEBI" id="CHEBI:61977"/>
        <dbReference type="ChEBI" id="CHEBI:456216"/>
        <dbReference type="EC" id="2.7.11.1"/>
    </reaction>
</comment>
<keyword evidence="6" id="KW-0067">ATP-binding</keyword>
<dbReference type="EC" id="2.7.11.1" evidence="1"/>
<dbReference type="Pfam" id="PF00069">
    <property type="entry name" value="Pkinase"/>
    <property type="match status" value="2"/>
</dbReference>
<evidence type="ECO:0000256" key="7">
    <source>
        <dbReference type="ARBA" id="ARBA00047899"/>
    </source>
</evidence>
<feature type="compositionally biased region" description="Acidic residues" evidence="9">
    <location>
        <begin position="747"/>
        <end position="759"/>
    </location>
</feature>